<proteinExistence type="predicted"/>
<keyword evidence="1" id="KW-1277">Toxin-antitoxin system</keyword>
<dbReference type="EMBL" id="JACADJ010000014">
    <property type="protein sequence ID" value="NWH04576.1"/>
    <property type="molecule type" value="Genomic_DNA"/>
</dbReference>
<name>A0A850TB25_9BACT</name>
<dbReference type="Gene3D" id="3.30.2310.20">
    <property type="entry name" value="RelE-like"/>
    <property type="match status" value="1"/>
</dbReference>
<evidence type="ECO:0000256" key="1">
    <source>
        <dbReference type="ARBA" id="ARBA00022649"/>
    </source>
</evidence>
<gene>
    <name evidence="2" type="ORF">HXW94_06155</name>
</gene>
<reference evidence="2 3" key="1">
    <citation type="submission" date="2020-06" db="EMBL/GenBank/DDBJ databases">
        <title>High-quality draft genome of sulfate reducer Desulfobacter latus type strain AcrS2 isolated from marine sediment.</title>
        <authorList>
            <person name="Hoppe M."/>
            <person name="Larsen C.K."/>
            <person name="Marshall I.P.G."/>
            <person name="Schramm A."/>
            <person name="Marietou A.G."/>
        </authorList>
    </citation>
    <scope>NUCLEOTIDE SEQUENCE [LARGE SCALE GENOMIC DNA]</scope>
    <source>
        <strain evidence="2 3">AcRS2</strain>
    </source>
</reference>
<dbReference type="AlphaFoldDB" id="A0A850TB25"/>
<dbReference type="InterPro" id="IPR035093">
    <property type="entry name" value="RelE/ParE_toxin_dom_sf"/>
</dbReference>
<accession>A0A850TB25</accession>
<dbReference type="Proteomes" id="UP000553343">
    <property type="component" value="Unassembled WGS sequence"/>
</dbReference>
<evidence type="ECO:0000313" key="2">
    <source>
        <dbReference type="EMBL" id="NWH04576.1"/>
    </source>
</evidence>
<comment type="caution">
    <text evidence="2">The sequence shown here is derived from an EMBL/GenBank/DDBJ whole genome shotgun (WGS) entry which is preliminary data.</text>
</comment>
<sequence>MNEIKWRKKALRQLRKIKDAKTRSTIKNAVGTLTNFPNCRHVKHVVNHPYDYRLRVGNWRVFFTESLEIIHIEEVKKRNERTY</sequence>
<dbReference type="InterPro" id="IPR007712">
    <property type="entry name" value="RelE/ParE_toxin"/>
</dbReference>
<dbReference type="Pfam" id="PF05016">
    <property type="entry name" value="ParE_toxin"/>
    <property type="match status" value="1"/>
</dbReference>
<evidence type="ECO:0000313" key="3">
    <source>
        <dbReference type="Proteomes" id="UP000553343"/>
    </source>
</evidence>
<dbReference type="SUPFAM" id="SSF143011">
    <property type="entry name" value="RelE-like"/>
    <property type="match status" value="1"/>
</dbReference>
<dbReference type="RefSeq" id="WP_178366032.1">
    <property type="nucleotide sequence ID" value="NZ_JACADJ010000014.1"/>
</dbReference>
<organism evidence="2 3">
    <name type="scientific">Desulfobacter latus</name>
    <dbReference type="NCBI Taxonomy" id="2292"/>
    <lineage>
        <taxon>Bacteria</taxon>
        <taxon>Pseudomonadati</taxon>
        <taxon>Thermodesulfobacteriota</taxon>
        <taxon>Desulfobacteria</taxon>
        <taxon>Desulfobacterales</taxon>
        <taxon>Desulfobacteraceae</taxon>
        <taxon>Desulfobacter</taxon>
    </lineage>
</organism>
<protein>
    <submittedName>
        <fullName evidence="2">Type II toxin-antitoxin system RelE/ParE family toxin</fullName>
    </submittedName>
</protein>
<keyword evidence="3" id="KW-1185">Reference proteome</keyword>